<dbReference type="GO" id="GO:0043296">
    <property type="term" value="C:apical junction complex"/>
    <property type="evidence" value="ECO:0007669"/>
    <property type="project" value="TreeGrafter"/>
</dbReference>
<dbReference type="GO" id="GO:0005912">
    <property type="term" value="C:adherens junction"/>
    <property type="evidence" value="ECO:0007669"/>
    <property type="project" value="TreeGrafter"/>
</dbReference>
<proteinExistence type="predicted"/>
<dbReference type="GO" id="GO:0016324">
    <property type="term" value="C:apical plasma membrane"/>
    <property type="evidence" value="ECO:0007669"/>
    <property type="project" value="TreeGrafter"/>
</dbReference>
<dbReference type="PROSITE" id="PS50106">
    <property type="entry name" value="PDZ"/>
    <property type="match status" value="2"/>
</dbReference>
<dbReference type="STRING" id="6205.A0A0R3WRB9"/>
<dbReference type="GO" id="GO:0005938">
    <property type="term" value="C:cell cortex"/>
    <property type="evidence" value="ECO:0007669"/>
    <property type="project" value="TreeGrafter"/>
</dbReference>
<dbReference type="CDD" id="cd00136">
    <property type="entry name" value="PDZ_canonical"/>
    <property type="match status" value="1"/>
</dbReference>
<dbReference type="GO" id="GO:0035091">
    <property type="term" value="F:phosphatidylinositol binding"/>
    <property type="evidence" value="ECO:0007669"/>
    <property type="project" value="TreeGrafter"/>
</dbReference>
<evidence type="ECO:0000313" key="5">
    <source>
        <dbReference type="WBParaSite" id="TTAC_0000330901-mRNA-1"/>
    </source>
</evidence>
<accession>A0A0R3WRB9</accession>
<dbReference type="PANTHER" id="PTHR16484:SF17">
    <property type="entry name" value="BAZOOKA, ISOFORM B"/>
    <property type="match status" value="1"/>
</dbReference>
<dbReference type="InterPro" id="IPR001478">
    <property type="entry name" value="PDZ"/>
</dbReference>
<feature type="compositionally biased region" description="Basic and acidic residues" evidence="1">
    <location>
        <begin position="621"/>
        <end position="630"/>
    </location>
</feature>
<evidence type="ECO:0000259" key="2">
    <source>
        <dbReference type="PROSITE" id="PS50106"/>
    </source>
</evidence>
<feature type="domain" description="PDZ" evidence="2">
    <location>
        <begin position="253"/>
        <end position="333"/>
    </location>
</feature>
<reference evidence="3 4" key="2">
    <citation type="submission" date="2018-11" db="EMBL/GenBank/DDBJ databases">
        <authorList>
            <consortium name="Pathogen Informatics"/>
        </authorList>
    </citation>
    <scope>NUCLEOTIDE SEQUENCE [LARGE SCALE GENOMIC DNA]</scope>
</reference>
<dbReference type="InterPro" id="IPR052213">
    <property type="entry name" value="PAR3"/>
</dbReference>
<keyword evidence="4" id="KW-1185">Reference proteome</keyword>
<dbReference type="GO" id="GO:0007155">
    <property type="term" value="P:cell adhesion"/>
    <property type="evidence" value="ECO:0007669"/>
    <property type="project" value="TreeGrafter"/>
</dbReference>
<dbReference type="AlphaFoldDB" id="A0A0R3WRB9"/>
<dbReference type="EMBL" id="UYWX01002196">
    <property type="protein sequence ID" value="VDM22330.1"/>
    <property type="molecule type" value="Genomic_DNA"/>
</dbReference>
<dbReference type="GO" id="GO:0030010">
    <property type="term" value="P:establishment of cell polarity"/>
    <property type="evidence" value="ECO:0007669"/>
    <property type="project" value="TreeGrafter"/>
</dbReference>
<dbReference type="Proteomes" id="UP000274429">
    <property type="component" value="Unassembled WGS sequence"/>
</dbReference>
<protein>
    <submittedName>
        <fullName evidence="5">PDZ domain-containing protein</fullName>
    </submittedName>
</protein>
<sequence length="660" mass="73184">MGLFISNNFLLSESRIDNIAESIPTSHNAIRPRDLRSSNKKGLVSFSRNSAARPSLGANSYAWVEAVERLESSPATDLPSPTTWPRRKKATLVDISDLMAEYDKNLVHKARIVSYDGPLDLEQTKCRFQAIFDKVIKRYWGLRIMRADPSLQNQIGFRPNEVIVRINGEEFLDESKDKILSILVNEFAKSQIIKIALLTQEDFSLLVPGASLLPPNGETPTPHSHSSCSNLSPISYIKNLNAFNTRSIGQRITVDLHKLAEGGFGISFATRDTLLNTDEMQPVFIERIMPMGAAIHDGRLQYAFILWQFGDRLLSIDGVQVINFKDAMATLRSVAVGEKATLVFSRQDSVVVTTPSTSPNFIDPATDRSSTCAFNTTPDLVFESPLCQTIDFEVPVPHRDSATSSLGIRFEEWSEPRIIHAYSELKGSEVVVDHMVGDTDNLEDNLSGFFVKQISTGSPASKDLTSGSIRPGDRLSAVNGHSVIGLSLTEISDKLKTAIEKAQCKMMGKGKQVFLKLTVNRFFHRSDQQISCPKTKSILRPGSDAVLYKLTVQNNSPNRETPIKKVNLVTTTAKKDSLEIPLRRLARTPSVDSRGRSRRERGSRSPSDSPVRCQSAFTRDGVGRRSVSEKRHAHISAANSHYNDDILPFCSKGDEQGMHP</sequence>
<dbReference type="GO" id="GO:0000226">
    <property type="term" value="P:microtubule cytoskeleton organization"/>
    <property type="evidence" value="ECO:0007669"/>
    <property type="project" value="TreeGrafter"/>
</dbReference>
<reference evidence="5" key="1">
    <citation type="submission" date="2017-02" db="UniProtKB">
        <authorList>
            <consortium name="WormBaseParasite"/>
        </authorList>
    </citation>
    <scope>IDENTIFICATION</scope>
</reference>
<dbReference type="SUPFAM" id="SSF50156">
    <property type="entry name" value="PDZ domain-like"/>
    <property type="match status" value="2"/>
</dbReference>
<organism evidence="5">
    <name type="scientific">Hydatigena taeniaeformis</name>
    <name type="common">Feline tapeworm</name>
    <name type="synonym">Taenia taeniaeformis</name>
    <dbReference type="NCBI Taxonomy" id="6205"/>
    <lineage>
        <taxon>Eukaryota</taxon>
        <taxon>Metazoa</taxon>
        <taxon>Spiralia</taxon>
        <taxon>Lophotrochozoa</taxon>
        <taxon>Platyhelminthes</taxon>
        <taxon>Cestoda</taxon>
        <taxon>Eucestoda</taxon>
        <taxon>Cyclophyllidea</taxon>
        <taxon>Taeniidae</taxon>
        <taxon>Hydatigera</taxon>
    </lineage>
</organism>
<dbReference type="SMART" id="SM00228">
    <property type="entry name" value="PDZ"/>
    <property type="match status" value="2"/>
</dbReference>
<dbReference type="PANTHER" id="PTHR16484">
    <property type="entry name" value="PARTITIONING DEFECTIVE 3 RELATED"/>
    <property type="match status" value="1"/>
</dbReference>
<dbReference type="WBParaSite" id="TTAC_0000330901-mRNA-1">
    <property type="protein sequence ID" value="TTAC_0000330901-mRNA-1"/>
    <property type="gene ID" value="TTAC_0000330901"/>
</dbReference>
<gene>
    <name evidence="3" type="ORF">TTAC_LOCUS3292</name>
</gene>
<dbReference type="GO" id="GO:0008104">
    <property type="term" value="P:intracellular protein localization"/>
    <property type="evidence" value="ECO:0007669"/>
    <property type="project" value="TreeGrafter"/>
</dbReference>
<evidence type="ECO:0000256" key="1">
    <source>
        <dbReference type="SAM" id="MobiDB-lite"/>
    </source>
</evidence>
<evidence type="ECO:0000313" key="4">
    <source>
        <dbReference type="Proteomes" id="UP000274429"/>
    </source>
</evidence>
<dbReference type="Pfam" id="PF00595">
    <property type="entry name" value="PDZ"/>
    <property type="match status" value="2"/>
</dbReference>
<evidence type="ECO:0000313" key="3">
    <source>
        <dbReference type="EMBL" id="VDM22330.1"/>
    </source>
</evidence>
<dbReference type="OrthoDB" id="2187496at2759"/>
<dbReference type="GO" id="GO:0051660">
    <property type="term" value="P:establishment of centrosome localization"/>
    <property type="evidence" value="ECO:0007669"/>
    <property type="project" value="TreeGrafter"/>
</dbReference>
<dbReference type="GO" id="GO:0045197">
    <property type="term" value="P:establishment or maintenance of epithelial cell apical/basal polarity"/>
    <property type="evidence" value="ECO:0007669"/>
    <property type="project" value="TreeGrafter"/>
</dbReference>
<feature type="region of interest" description="Disordered" evidence="1">
    <location>
        <begin position="583"/>
        <end position="632"/>
    </location>
</feature>
<dbReference type="Gene3D" id="2.30.42.10">
    <property type="match status" value="2"/>
</dbReference>
<name>A0A0R3WRB9_HYDTA</name>
<feature type="domain" description="PDZ" evidence="2">
    <location>
        <begin position="435"/>
        <end position="498"/>
    </location>
</feature>
<dbReference type="InterPro" id="IPR036034">
    <property type="entry name" value="PDZ_sf"/>
</dbReference>